<comment type="caution">
    <text evidence="1">The sequence shown here is derived from an EMBL/GenBank/DDBJ whole genome shotgun (WGS) entry which is preliminary data.</text>
</comment>
<dbReference type="EMBL" id="JBBWWQ010000001">
    <property type="protein sequence ID" value="KAK8957450.1"/>
    <property type="molecule type" value="Genomic_DNA"/>
</dbReference>
<reference evidence="1 2" key="1">
    <citation type="journal article" date="2022" name="Nat. Plants">
        <title>Genomes of leafy and leafless Platanthera orchids illuminate the evolution of mycoheterotrophy.</title>
        <authorList>
            <person name="Li M.H."/>
            <person name="Liu K.W."/>
            <person name="Li Z."/>
            <person name="Lu H.C."/>
            <person name="Ye Q.L."/>
            <person name="Zhang D."/>
            <person name="Wang J.Y."/>
            <person name="Li Y.F."/>
            <person name="Zhong Z.M."/>
            <person name="Liu X."/>
            <person name="Yu X."/>
            <person name="Liu D.K."/>
            <person name="Tu X.D."/>
            <person name="Liu B."/>
            <person name="Hao Y."/>
            <person name="Liao X.Y."/>
            <person name="Jiang Y.T."/>
            <person name="Sun W.H."/>
            <person name="Chen J."/>
            <person name="Chen Y.Q."/>
            <person name="Ai Y."/>
            <person name="Zhai J.W."/>
            <person name="Wu S.S."/>
            <person name="Zhou Z."/>
            <person name="Hsiao Y.Y."/>
            <person name="Wu W.L."/>
            <person name="Chen Y.Y."/>
            <person name="Lin Y.F."/>
            <person name="Hsu J.L."/>
            <person name="Li C.Y."/>
            <person name="Wang Z.W."/>
            <person name="Zhao X."/>
            <person name="Zhong W.Y."/>
            <person name="Ma X.K."/>
            <person name="Ma L."/>
            <person name="Huang J."/>
            <person name="Chen G.Z."/>
            <person name="Huang M.Z."/>
            <person name="Huang L."/>
            <person name="Peng D.H."/>
            <person name="Luo Y.B."/>
            <person name="Zou S.Q."/>
            <person name="Chen S.P."/>
            <person name="Lan S."/>
            <person name="Tsai W.C."/>
            <person name="Van de Peer Y."/>
            <person name="Liu Z.J."/>
        </authorList>
    </citation>
    <scope>NUCLEOTIDE SEQUENCE [LARGE SCALE GENOMIC DNA]</scope>
    <source>
        <strain evidence="1">Lor287</strain>
    </source>
</reference>
<dbReference type="Proteomes" id="UP001418222">
    <property type="component" value="Unassembled WGS sequence"/>
</dbReference>
<name>A0AAP0GFK9_9ASPA</name>
<organism evidence="1 2">
    <name type="scientific">Platanthera zijinensis</name>
    <dbReference type="NCBI Taxonomy" id="2320716"/>
    <lineage>
        <taxon>Eukaryota</taxon>
        <taxon>Viridiplantae</taxon>
        <taxon>Streptophyta</taxon>
        <taxon>Embryophyta</taxon>
        <taxon>Tracheophyta</taxon>
        <taxon>Spermatophyta</taxon>
        <taxon>Magnoliopsida</taxon>
        <taxon>Liliopsida</taxon>
        <taxon>Asparagales</taxon>
        <taxon>Orchidaceae</taxon>
        <taxon>Orchidoideae</taxon>
        <taxon>Orchideae</taxon>
        <taxon>Orchidinae</taxon>
        <taxon>Platanthera</taxon>
    </lineage>
</organism>
<sequence length="120" mass="13822">MEVRSYNDENNDPPNSRTIPYDALNVGLGGIGKVKGDFKMAFDGGIQSIRRDPSRPRQLAFHVDGVGSGVFDLHSETITQLHYPTFNSDEKLIRPDDYKRRPAWMPENLDWHMYKHIDTF</sequence>
<keyword evidence="2" id="KW-1185">Reference proteome</keyword>
<protein>
    <submittedName>
        <fullName evidence="1">Uncharacterized protein</fullName>
    </submittedName>
</protein>
<dbReference type="AlphaFoldDB" id="A0AAP0GFK9"/>
<gene>
    <name evidence="1" type="ORF">KSP39_PZI000083</name>
</gene>
<evidence type="ECO:0000313" key="2">
    <source>
        <dbReference type="Proteomes" id="UP001418222"/>
    </source>
</evidence>
<proteinExistence type="predicted"/>
<evidence type="ECO:0000313" key="1">
    <source>
        <dbReference type="EMBL" id="KAK8957450.1"/>
    </source>
</evidence>
<accession>A0AAP0GFK9</accession>